<evidence type="ECO:0000313" key="3">
    <source>
        <dbReference type="EMBL" id="GGZ83719.1"/>
    </source>
</evidence>
<evidence type="ECO:0000256" key="1">
    <source>
        <dbReference type="SAM" id="MobiDB-lite"/>
    </source>
</evidence>
<dbReference type="Gene3D" id="3.90.1570.10">
    <property type="entry name" value="tt1808, chain A"/>
    <property type="match status" value="1"/>
</dbReference>
<dbReference type="EMBL" id="BMUW01000036">
    <property type="protein sequence ID" value="GGZ83719.1"/>
    <property type="molecule type" value="Genomic_DNA"/>
</dbReference>
<reference evidence="4" key="1">
    <citation type="journal article" date="2019" name="Int. J. Syst. Evol. Microbiol.">
        <title>The Global Catalogue of Microorganisms (GCM) 10K type strain sequencing project: providing services to taxonomists for standard genome sequencing and annotation.</title>
        <authorList>
            <consortium name="The Broad Institute Genomics Platform"/>
            <consortium name="The Broad Institute Genome Sequencing Center for Infectious Disease"/>
            <person name="Wu L."/>
            <person name="Ma J."/>
        </authorList>
    </citation>
    <scope>NUCLEOTIDE SEQUENCE [LARGE SCALE GENOMIC DNA]</scope>
    <source>
        <strain evidence="4">JCM 4602</strain>
    </source>
</reference>
<evidence type="ECO:0000313" key="4">
    <source>
        <dbReference type="Proteomes" id="UP000624183"/>
    </source>
</evidence>
<dbReference type="SUPFAM" id="SSF52980">
    <property type="entry name" value="Restriction endonuclease-like"/>
    <property type="match status" value="1"/>
</dbReference>
<feature type="compositionally biased region" description="Polar residues" evidence="1">
    <location>
        <begin position="1"/>
        <end position="15"/>
    </location>
</feature>
<comment type="caution">
    <text evidence="3">The sequence shown here is derived from an EMBL/GenBank/DDBJ whole genome shotgun (WGS) entry which is preliminary data.</text>
</comment>
<dbReference type="InterPro" id="IPR011335">
    <property type="entry name" value="Restrct_endonuc-II-like"/>
</dbReference>
<dbReference type="PANTHER" id="PTHR35400:SF3">
    <property type="entry name" value="SLL1072 PROTEIN"/>
    <property type="match status" value="1"/>
</dbReference>
<dbReference type="InterPro" id="IPR012296">
    <property type="entry name" value="Nuclease_put_TT1808"/>
</dbReference>
<feature type="region of interest" description="Disordered" evidence="1">
    <location>
        <begin position="1"/>
        <end position="33"/>
    </location>
</feature>
<dbReference type="Pfam" id="PF05685">
    <property type="entry name" value="Uma2"/>
    <property type="match status" value="1"/>
</dbReference>
<protein>
    <recommendedName>
        <fullName evidence="2">Putative restriction endonuclease domain-containing protein</fullName>
    </recommendedName>
</protein>
<gene>
    <name evidence="3" type="ORF">GCM10010328_67410</name>
</gene>
<accession>A0ABQ3CC15</accession>
<dbReference type="PANTHER" id="PTHR35400">
    <property type="entry name" value="SLR1083 PROTEIN"/>
    <property type="match status" value="1"/>
</dbReference>
<feature type="domain" description="Putative restriction endonuclease" evidence="2">
    <location>
        <begin position="46"/>
        <end position="208"/>
    </location>
</feature>
<name>A0ABQ3CC15_9ACTN</name>
<sequence>MRGERSPNSIKNEQSARGAGAWGPVSGDREMVPMQLPDRAGPWTLDDVLALGEDTSHRVEMVGGALLLTPRPGVAHQRAVRRLANLLDAAAGGDVEVLAAVNVNLGGRALVVPDVAVVRAAAATGDRLCADAGDVVLAVEVTTPDTAVTDRFTRPALYAEAGIAHHWRLDLEPGPHLWIGALEGGAYTTVARVPGGRTTRIPAPLSVQLDPAGLTAPPAR</sequence>
<dbReference type="InterPro" id="IPR008538">
    <property type="entry name" value="Uma2"/>
</dbReference>
<dbReference type="CDD" id="cd06260">
    <property type="entry name" value="DUF820-like"/>
    <property type="match status" value="1"/>
</dbReference>
<proteinExistence type="predicted"/>
<keyword evidence="4" id="KW-1185">Reference proteome</keyword>
<dbReference type="Proteomes" id="UP000624183">
    <property type="component" value="Unassembled WGS sequence"/>
</dbReference>
<evidence type="ECO:0000259" key="2">
    <source>
        <dbReference type="Pfam" id="PF05685"/>
    </source>
</evidence>
<organism evidence="3 4">
    <name type="scientific">Streptomyces rubiginosohelvolus</name>
    <dbReference type="NCBI Taxonomy" id="67362"/>
    <lineage>
        <taxon>Bacteria</taxon>
        <taxon>Bacillati</taxon>
        <taxon>Actinomycetota</taxon>
        <taxon>Actinomycetes</taxon>
        <taxon>Kitasatosporales</taxon>
        <taxon>Streptomycetaceae</taxon>
        <taxon>Streptomyces</taxon>
    </lineage>
</organism>